<evidence type="ECO:0000313" key="5">
    <source>
        <dbReference type="Proteomes" id="UP001500751"/>
    </source>
</evidence>
<keyword evidence="5" id="KW-1185">Reference proteome</keyword>
<dbReference type="Gene3D" id="3.40.47.10">
    <property type="match status" value="1"/>
</dbReference>
<dbReference type="PIRSF" id="PIRSF000429">
    <property type="entry name" value="Ac-CoA_Ac_transf"/>
    <property type="match status" value="1"/>
</dbReference>
<name>A0ABN2VF32_9ACTN</name>
<dbReference type="RefSeq" id="WP_344671404.1">
    <property type="nucleotide sequence ID" value="NZ_BAAAQN010000080.1"/>
</dbReference>
<dbReference type="InterPro" id="IPR020616">
    <property type="entry name" value="Thiolase_N"/>
</dbReference>
<feature type="region of interest" description="Disordered" evidence="1">
    <location>
        <begin position="401"/>
        <end position="421"/>
    </location>
</feature>
<dbReference type="InterPro" id="IPR002155">
    <property type="entry name" value="Thiolase"/>
</dbReference>
<dbReference type="PANTHER" id="PTHR42870">
    <property type="entry name" value="ACETYL-COA C-ACETYLTRANSFERASE"/>
    <property type="match status" value="1"/>
</dbReference>
<dbReference type="InterPro" id="IPR016039">
    <property type="entry name" value="Thiolase-like"/>
</dbReference>
<evidence type="ECO:0000313" key="4">
    <source>
        <dbReference type="EMBL" id="GAA2060909.1"/>
    </source>
</evidence>
<dbReference type="EMBL" id="BAAAQN010000080">
    <property type="protein sequence ID" value="GAA2060909.1"/>
    <property type="molecule type" value="Genomic_DNA"/>
</dbReference>
<accession>A0ABN2VF32</accession>
<feature type="domain" description="Thiolase C-terminal" evidence="3">
    <location>
        <begin position="256"/>
        <end position="383"/>
    </location>
</feature>
<protein>
    <submittedName>
        <fullName evidence="4">Acetyl-CoA acetyltransferase</fullName>
    </submittedName>
</protein>
<dbReference type="PANTHER" id="PTHR42870:SF1">
    <property type="entry name" value="NON-SPECIFIC LIPID-TRANSFER PROTEIN-LIKE 2"/>
    <property type="match status" value="1"/>
</dbReference>
<organism evidence="4 5">
    <name type="scientific">Catenulispora yoronensis</name>
    <dbReference type="NCBI Taxonomy" id="450799"/>
    <lineage>
        <taxon>Bacteria</taxon>
        <taxon>Bacillati</taxon>
        <taxon>Actinomycetota</taxon>
        <taxon>Actinomycetes</taxon>
        <taxon>Catenulisporales</taxon>
        <taxon>Catenulisporaceae</taxon>
        <taxon>Catenulispora</taxon>
    </lineage>
</organism>
<proteinExistence type="predicted"/>
<feature type="compositionally biased region" description="Low complexity" evidence="1">
    <location>
        <begin position="408"/>
        <end position="421"/>
    </location>
</feature>
<dbReference type="Pfam" id="PF22691">
    <property type="entry name" value="Thiolase_C_1"/>
    <property type="match status" value="1"/>
</dbReference>
<evidence type="ECO:0000256" key="1">
    <source>
        <dbReference type="SAM" id="MobiDB-lite"/>
    </source>
</evidence>
<gene>
    <name evidence="4" type="ORF">GCM10009839_84740</name>
</gene>
<dbReference type="CDD" id="cd00829">
    <property type="entry name" value="SCP-x_thiolase"/>
    <property type="match status" value="1"/>
</dbReference>
<comment type="caution">
    <text evidence="4">The sequence shown here is derived from an EMBL/GenBank/DDBJ whole genome shotgun (WGS) entry which is preliminary data.</text>
</comment>
<dbReference type="Proteomes" id="UP001500751">
    <property type="component" value="Unassembled WGS sequence"/>
</dbReference>
<dbReference type="SUPFAM" id="SSF53901">
    <property type="entry name" value="Thiolase-like"/>
    <property type="match status" value="1"/>
</dbReference>
<evidence type="ECO:0000259" key="3">
    <source>
        <dbReference type="Pfam" id="PF22691"/>
    </source>
</evidence>
<dbReference type="NCBIfam" id="NF004810">
    <property type="entry name" value="PRK06157.1"/>
    <property type="match status" value="1"/>
</dbReference>
<feature type="domain" description="Thiolase N-terminal" evidence="2">
    <location>
        <begin position="10"/>
        <end position="188"/>
    </location>
</feature>
<sequence length="421" mass="44187">MASHGIKDRVAIVGMGCTRFAEHWDSGADELLRTACDEAFAGPGLAKEQIDAYWLGTAQSGMSGITLARPLELVGKPVTRVENYCATGSEALRQAAYAVASGAYDVAMAVGVEKVKDSGYQGLNAFPIPGDGTARTVTAAAMFSMVVPAYAAKYGVSAEDMRTVLARIASKNHANGARNPKAQFRKEWSVEQLIAMPRVAGELSVFDCAGVADGAAAAIVVRAEDALRYTDRPLYIKALSLVAGNGLPLGDPAYDYTTFPEIVAAAEDAYRQAGVTDPRRELAMAEVHDCFTPTELVLMEDLGFCERGKAWREVLSGAFDLDGDLPVNPDGGLKSFGHPVGASGLRMVYEAWLQLRGEAPAGRRIGTFGQRELALTHNLGGYPGEMVGFVSILGTRLGPRSGAGSGAGSRVESVAGSGSAA</sequence>
<dbReference type="InterPro" id="IPR055140">
    <property type="entry name" value="Thiolase_C_2"/>
</dbReference>
<dbReference type="Pfam" id="PF00108">
    <property type="entry name" value="Thiolase_N"/>
    <property type="match status" value="1"/>
</dbReference>
<reference evidence="4 5" key="1">
    <citation type="journal article" date="2019" name="Int. J. Syst. Evol. Microbiol.">
        <title>The Global Catalogue of Microorganisms (GCM) 10K type strain sequencing project: providing services to taxonomists for standard genome sequencing and annotation.</title>
        <authorList>
            <consortium name="The Broad Institute Genomics Platform"/>
            <consortium name="The Broad Institute Genome Sequencing Center for Infectious Disease"/>
            <person name="Wu L."/>
            <person name="Ma J."/>
        </authorList>
    </citation>
    <scope>NUCLEOTIDE SEQUENCE [LARGE SCALE GENOMIC DNA]</scope>
    <source>
        <strain evidence="4 5">JCM 16014</strain>
    </source>
</reference>
<evidence type="ECO:0000259" key="2">
    <source>
        <dbReference type="Pfam" id="PF00108"/>
    </source>
</evidence>